<dbReference type="PANTHER" id="PTHR30204:SF94">
    <property type="entry name" value="HEAVY METAL-DEPENDENT TRANSCRIPTIONAL REGULATOR HI_0293-RELATED"/>
    <property type="match status" value="1"/>
</dbReference>
<dbReference type="PANTHER" id="PTHR30204">
    <property type="entry name" value="REDOX-CYCLING DRUG-SENSING TRANSCRIPTIONAL ACTIVATOR SOXR"/>
    <property type="match status" value="1"/>
</dbReference>
<evidence type="ECO:0000256" key="1">
    <source>
        <dbReference type="ARBA" id="ARBA00023015"/>
    </source>
</evidence>
<feature type="domain" description="HTH merR-type" evidence="5">
    <location>
        <begin position="1"/>
        <end position="68"/>
    </location>
</feature>
<dbReference type="AlphaFoldDB" id="A0A326UAQ0"/>
<dbReference type="PRINTS" id="PR00040">
    <property type="entry name" value="HTHMERR"/>
</dbReference>
<evidence type="ECO:0000313" key="6">
    <source>
        <dbReference type="EMBL" id="PZW34271.1"/>
    </source>
</evidence>
<reference evidence="6 7" key="1">
    <citation type="submission" date="2018-06" db="EMBL/GenBank/DDBJ databases">
        <title>Genomic Encyclopedia of Archaeal and Bacterial Type Strains, Phase II (KMG-II): from individual species to whole genera.</title>
        <authorList>
            <person name="Goeker M."/>
        </authorList>
    </citation>
    <scope>NUCLEOTIDE SEQUENCE [LARGE SCALE GENOMIC DNA]</scope>
    <source>
        <strain evidence="6 7">ATCC BAA-1881</strain>
    </source>
</reference>
<name>A0A326UAQ0_THEHA</name>
<comment type="caution">
    <text evidence="6">The sequence shown here is derived from an EMBL/GenBank/DDBJ whole genome shotgun (WGS) entry which is preliminary data.</text>
</comment>
<keyword evidence="3" id="KW-0804">Transcription</keyword>
<dbReference type="GO" id="GO:0003677">
    <property type="term" value="F:DNA binding"/>
    <property type="evidence" value="ECO:0007669"/>
    <property type="project" value="UniProtKB-KW"/>
</dbReference>
<feature type="coiled-coil region" evidence="4">
    <location>
        <begin position="88"/>
        <end position="122"/>
    </location>
</feature>
<dbReference type="RefSeq" id="WP_111319680.1">
    <property type="nucleotide sequence ID" value="NZ_BIFX01000001.1"/>
</dbReference>
<gene>
    <name evidence="6" type="ORF">EI42_01108</name>
</gene>
<dbReference type="Proteomes" id="UP000248806">
    <property type="component" value="Unassembled WGS sequence"/>
</dbReference>
<dbReference type="GO" id="GO:0003700">
    <property type="term" value="F:DNA-binding transcription factor activity"/>
    <property type="evidence" value="ECO:0007669"/>
    <property type="project" value="InterPro"/>
</dbReference>
<dbReference type="SUPFAM" id="SSF46955">
    <property type="entry name" value="Putative DNA-binding domain"/>
    <property type="match status" value="1"/>
</dbReference>
<protein>
    <submittedName>
        <fullName evidence="6">DNA-binding transcriptional MerR regulator</fullName>
    </submittedName>
</protein>
<evidence type="ECO:0000256" key="4">
    <source>
        <dbReference type="SAM" id="Coils"/>
    </source>
</evidence>
<accession>A0A326UAQ0</accession>
<dbReference type="EMBL" id="QKUF01000002">
    <property type="protein sequence ID" value="PZW34271.1"/>
    <property type="molecule type" value="Genomic_DNA"/>
</dbReference>
<dbReference type="OrthoDB" id="9806513at2"/>
<keyword evidence="7" id="KW-1185">Reference proteome</keyword>
<evidence type="ECO:0000259" key="5">
    <source>
        <dbReference type="PROSITE" id="PS50937"/>
    </source>
</evidence>
<proteinExistence type="predicted"/>
<dbReference type="PROSITE" id="PS50937">
    <property type="entry name" value="HTH_MERR_2"/>
    <property type="match status" value="1"/>
</dbReference>
<keyword evidence="1" id="KW-0805">Transcription regulation</keyword>
<keyword evidence="2 6" id="KW-0238">DNA-binding</keyword>
<dbReference type="InterPro" id="IPR000551">
    <property type="entry name" value="MerR-type_HTH_dom"/>
</dbReference>
<dbReference type="Gene3D" id="1.10.1660.10">
    <property type="match status" value="1"/>
</dbReference>
<keyword evidence="4" id="KW-0175">Coiled coil</keyword>
<dbReference type="SMART" id="SM00422">
    <property type="entry name" value="HTH_MERR"/>
    <property type="match status" value="1"/>
</dbReference>
<evidence type="ECO:0000313" key="7">
    <source>
        <dbReference type="Proteomes" id="UP000248806"/>
    </source>
</evidence>
<evidence type="ECO:0000256" key="3">
    <source>
        <dbReference type="ARBA" id="ARBA00023163"/>
    </source>
</evidence>
<evidence type="ECO:0000256" key="2">
    <source>
        <dbReference type="ARBA" id="ARBA00023125"/>
    </source>
</evidence>
<dbReference type="Pfam" id="PF13411">
    <property type="entry name" value="MerR_1"/>
    <property type="match status" value="1"/>
</dbReference>
<dbReference type="InterPro" id="IPR009061">
    <property type="entry name" value="DNA-bd_dom_put_sf"/>
</dbReference>
<organism evidence="6 7">
    <name type="scientific">Thermosporothrix hazakensis</name>
    <dbReference type="NCBI Taxonomy" id="644383"/>
    <lineage>
        <taxon>Bacteria</taxon>
        <taxon>Bacillati</taxon>
        <taxon>Chloroflexota</taxon>
        <taxon>Ktedonobacteria</taxon>
        <taxon>Ktedonobacterales</taxon>
        <taxon>Thermosporotrichaceae</taxon>
        <taxon>Thermosporothrix</taxon>
    </lineage>
</organism>
<dbReference type="InterPro" id="IPR047057">
    <property type="entry name" value="MerR_fam"/>
</dbReference>
<sequence length="136" mass="15895">MRISELSRFTGASIRSLRHYEHKGLIHPARLENGYRDYEERVIEQVRLIQLYLKLGLNIDEISILVSCTGLTEDATNEDKQSAITGLLKLYKQKVQRLDSQIQELSTTKSRLLERIQSIEEKKILNEEEIRILWGK</sequence>